<feature type="compositionally biased region" description="Basic and acidic residues" evidence="1">
    <location>
        <begin position="194"/>
        <end position="212"/>
    </location>
</feature>
<gene>
    <name evidence="2" type="ORF">EYF80_004832</name>
</gene>
<dbReference type="OrthoDB" id="10665198at2759"/>
<proteinExistence type="predicted"/>
<accession>A0A4Z2J435</accession>
<feature type="region of interest" description="Disordered" evidence="1">
    <location>
        <begin position="40"/>
        <end position="110"/>
    </location>
</feature>
<feature type="region of interest" description="Disordered" evidence="1">
    <location>
        <begin position="194"/>
        <end position="239"/>
    </location>
</feature>
<dbReference type="EMBL" id="SRLO01000024">
    <property type="protein sequence ID" value="TNN84787.1"/>
    <property type="molecule type" value="Genomic_DNA"/>
</dbReference>
<evidence type="ECO:0000256" key="1">
    <source>
        <dbReference type="SAM" id="MobiDB-lite"/>
    </source>
</evidence>
<evidence type="ECO:0000313" key="3">
    <source>
        <dbReference type="Proteomes" id="UP000314294"/>
    </source>
</evidence>
<reference evidence="2 3" key="1">
    <citation type="submission" date="2019-03" db="EMBL/GenBank/DDBJ databases">
        <title>First draft genome of Liparis tanakae, snailfish: a comprehensive survey of snailfish specific genes.</title>
        <authorList>
            <person name="Kim W."/>
            <person name="Song I."/>
            <person name="Jeong J.-H."/>
            <person name="Kim D."/>
            <person name="Kim S."/>
            <person name="Ryu S."/>
            <person name="Song J.Y."/>
            <person name="Lee S.K."/>
        </authorList>
    </citation>
    <scope>NUCLEOTIDE SEQUENCE [LARGE SCALE GENOMIC DNA]</scope>
    <source>
        <tissue evidence="2">Muscle</tissue>
    </source>
</reference>
<comment type="caution">
    <text evidence="2">The sequence shown here is derived from an EMBL/GenBank/DDBJ whole genome shotgun (WGS) entry which is preliminary data.</text>
</comment>
<evidence type="ECO:0000313" key="2">
    <source>
        <dbReference type="EMBL" id="TNN84787.1"/>
    </source>
</evidence>
<feature type="compositionally biased region" description="Basic and acidic residues" evidence="1">
    <location>
        <begin position="81"/>
        <end position="91"/>
    </location>
</feature>
<sequence>MSFSSAALEISSAAAASLSATSDFTARSLDIVGRQKRLFTPGASPWLRPHPETLHRQHQRSGRMDAPRGQTVLPQSAVYAVRHDADDDQRHGGALAEGQQVEEGGGVRGRLEGVEKVQQRQGADHAADSDRRAAAPLGLGVEGRVQAQAQAEQGAHVAQEAGEGRGVQVDPLGPHAPPLGFVQSPQQVHAQRLEDEVEAHGEGGQEERRVEVLPHAGAVDPLSSVEGLAHDHPCNASTR</sequence>
<protein>
    <submittedName>
        <fullName evidence="2">Uncharacterized protein</fullName>
    </submittedName>
</protein>
<dbReference type="AlphaFoldDB" id="A0A4Z2J435"/>
<feature type="region of interest" description="Disordered" evidence="1">
    <location>
        <begin position="151"/>
        <end position="181"/>
    </location>
</feature>
<feature type="compositionally biased region" description="Low complexity" evidence="1">
    <location>
        <begin position="92"/>
        <end position="102"/>
    </location>
</feature>
<organism evidence="2 3">
    <name type="scientific">Liparis tanakae</name>
    <name type="common">Tanaka's snailfish</name>
    <dbReference type="NCBI Taxonomy" id="230148"/>
    <lineage>
        <taxon>Eukaryota</taxon>
        <taxon>Metazoa</taxon>
        <taxon>Chordata</taxon>
        <taxon>Craniata</taxon>
        <taxon>Vertebrata</taxon>
        <taxon>Euteleostomi</taxon>
        <taxon>Actinopterygii</taxon>
        <taxon>Neopterygii</taxon>
        <taxon>Teleostei</taxon>
        <taxon>Neoteleostei</taxon>
        <taxon>Acanthomorphata</taxon>
        <taxon>Eupercaria</taxon>
        <taxon>Perciformes</taxon>
        <taxon>Cottioidei</taxon>
        <taxon>Cottales</taxon>
        <taxon>Liparidae</taxon>
        <taxon>Liparis</taxon>
    </lineage>
</organism>
<name>A0A4Z2J435_9TELE</name>
<keyword evidence="3" id="KW-1185">Reference proteome</keyword>
<dbReference type="Proteomes" id="UP000314294">
    <property type="component" value="Unassembled WGS sequence"/>
</dbReference>